<dbReference type="Gene3D" id="3.40.50.1820">
    <property type="entry name" value="alpha/beta hydrolase"/>
    <property type="match status" value="1"/>
</dbReference>
<keyword evidence="9" id="KW-0732">Signal</keyword>
<feature type="active site" description="Charge relay system" evidence="8">
    <location>
        <position position="471"/>
    </location>
</feature>
<dbReference type="Proteomes" id="UP000001555">
    <property type="component" value="Unassembled WGS sequence"/>
</dbReference>
<dbReference type="Pfam" id="PF00135">
    <property type="entry name" value="COesterase"/>
    <property type="match status" value="1"/>
</dbReference>
<dbReference type="PaxDb" id="6945-B7QEQ6"/>
<dbReference type="InterPro" id="IPR000997">
    <property type="entry name" value="Cholinesterase"/>
</dbReference>
<dbReference type="InterPro" id="IPR029058">
    <property type="entry name" value="AB_hydrolase_fold"/>
</dbReference>
<dbReference type="SUPFAM" id="SSF53474">
    <property type="entry name" value="alpha/beta-Hydrolases"/>
    <property type="match status" value="1"/>
</dbReference>
<dbReference type="AlphaFoldDB" id="B7QEQ6"/>
<protein>
    <recommendedName>
        <fullName evidence="9">Carboxylic ester hydrolase</fullName>
        <ecNumber evidence="9">3.1.1.-</ecNumber>
    </recommendedName>
</protein>
<dbReference type="EMBL" id="DS921995">
    <property type="protein sequence ID" value="EEC17328.1"/>
    <property type="molecule type" value="Genomic_DNA"/>
</dbReference>
<dbReference type="EMBL" id="ABJB010735380">
    <property type="status" value="NOT_ANNOTATED_CDS"/>
    <property type="molecule type" value="Genomic_DNA"/>
</dbReference>
<dbReference type="VEuPathDB" id="VectorBase:ISCP_022732"/>
<dbReference type="FunFam" id="3.40.50.1820:FF:000538">
    <property type="entry name" value="Carboxylic ester hydrolase"/>
    <property type="match status" value="1"/>
</dbReference>
<dbReference type="ESTHER" id="ixosc-b7qeq6">
    <property type="family name" value="Cholinesterase-like"/>
</dbReference>
<sequence>MVLQIVPSVLKTLVLLANVIMVCASGAEPPVVNTPSGRLAGVRLSFENKFTDAFLGIPYAVPPLGDLRFRKPLPFPSWGNVRSASQYAPACSQLNFRIHYGVVLNNSLSSEDCLYLNIWKPSCARVDKCNSMLPVVVYVYGGAFQWGDTSMFYNDGLVFSSVNDVVFVSFNYRTGVFGFLTTGTKEAPGNLAFWDQLLALKWVQKHITAFGGDPGSVTLYGQSSGSMAVGVHVLSPLSRGLFKRCIFESGTPLSLFTLPTGEETSSFYDIAASTQCASPSQNISVMLNCLRQVKTEKILSALKGGRIINIISEDHPRNQYYIPTSGDDFLPIDPFVENAWRELGAKKLLIGRTSNEGTLMVRFLTQSVPQLQNLNDFDYRFFLNVVFSVMLNIPVSAARDIVSEYFSDYDVQHDNDTVYSIIGEVMGDVMFDCPNKYIAIQAAAQGVDVYMYEFAHRPSFSAWPKNFGVTHADDLPFLLGT</sequence>
<dbReference type="InterPro" id="IPR019826">
    <property type="entry name" value="Carboxylesterase_B_AS"/>
</dbReference>
<feature type="signal peptide" evidence="9">
    <location>
        <begin position="1"/>
        <end position="27"/>
    </location>
</feature>
<keyword evidence="5" id="KW-1015">Disulfide bond</keyword>
<comment type="similarity">
    <text evidence="1 9">Belongs to the type-B carboxylesterase/lipase family.</text>
</comment>
<dbReference type="InterPro" id="IPR002018">
    <property type="entry name" value="CarbesteraseB"/>
</dbReference>
<keyword evidence="2" id="KW-0719">Serine esterase</keyword>
<keyword evidence="6" id="KW-0325">Glycoprotein</keyword>
<feature type="non-terminal residue" evidence="11">
    <location>
        <position position="481"/>
    </location>
</feature>
<feature type="active site" description="Charge relay system" evidence="8">
    <location>
        <position position="356"/>
    </location>
</feature>
<dbReference type="VEuPathDB" id="VectorBase:ISCI022252"/>
<feature type="active site" description="Acyl-ester intermediate" evidence="8">
    <location>
        <position position="223"/>
    </location>
</feature>
<evidence type="ECO:0000313" key="12">
    <source>
        <dbReference type="EnsemblMetazoa" id="ISCW022252-PA"/>
    </source>
</evidence>
<keyword evidence="3 9" id="KW-0378">Hydrolase</keyword>
<dbReference type="InParanoid" id="B7QEQ6"/>
<feature type="chain" id="PRO_5010753499" description="Carboxylic ester hydrolase" evidence="9">
    <location>
        <begin position="28"/>
        <end position="481"/>
    </location>
</feature>
<evidence type="ECO:0000256" key="3">
    <source>
        <dbReference type="ARBA" id="ARBA00022801"/>
    </source>
</evidence>
<dbReference type="VEuPathDB" id="VectorBase:ISCW022252"/>
<proteinExistence type="inferred from homology"/>
<dbReference type="EMBL" id="ABJB010060804">
    <property type="status" value="NOT_ANNOTATED_CDS"/>
    <property type="molecule type" value="Genomic_DNA"/>
</dbReference>
<dbReference type="PROSITE" id="PS00122">
    <property type="entry name" value="CARBOXYLESTERASE_B_1"/>
    <property type="match status" value="1"/>
</dbReference>
<comment type="catalytic activity">
    <reaction evidence="7">
        <text>acetylcholine + H2O = choline + acetate + H(+)</text>
        <dbReference type="Rhea" id="RHEA:17561"/>
        <dbReference type="ChEBI" id="CHEBI:15354"/>
        <dbReference type="ChEBI" id="CHEBI:15355"/>
        <dbReference type="ChEBI" id="CHEBI:15377"/>
        <dbReference type="ChEBI" id="CHEBI:15378"/>
        <dbReference type="ChEBI" id="CHEBI:30089"/>
        <dbReference type="EC" id="3.1.1.7"/>
    </reaction>
</comment>
<evidence type="ECO:0000256" key="4">
    <source>
        <dbReference type="ARBA" id="ARBA00022867"/>
    </source>
</evidence>
<feature type="domain" description="Carboxylesterase type B" evidence="10">
    <location>
        <begin position="29"/>
        <end position="481"/>
    </location>
</feature>
<evidence type="ECO:0000256" key="1">
    <source>
        <dbReference type="ARBA" id="ARBA00005964"/>
    </source>
</evidence>
<evidence type="ECO:0000313" key="11">
    <source>
        <dbReference type="EMBL" id="EEC17328.1"/>
    </source>
</evidence>
<name>B7QEQ6_IXOSC</name>
<accession>B7QEQ6</accession>
<evidence type="ECO:0000256" key="6">
    <source>
        <dbReference type="ARBA" id="ARBA00023180"/>
    </source>
</evidence>
<keyword evidence="13" id="KW-1185">Reference proteome</keyword>
<dbReference type="OrthoDB" id="19653at2759"/>
<keyword evidence="4" id="KW-0531">Neurotransmitter degradation</keyword>
<evidence type="ECO:0000256" key="8">
    <source>
        <dbReference type="PIRSR" id="PIRSR600997-1"/>
    </source>
</evidence>
<evidence type="ECO:0000256" key="2">
    <source>
        <dbReference type="ARBA" id="ARBA00022487"/>
    </source>
</evidence>
<reference evidence="11 13" key="1">
    <citation type="submission" date="2008-03" db="EMBL/GenBank/DDBJ databases">
        <title>Annotation of Ixodes scapularis.</title>
        <authorList>
            <consortium name="Ixodes scapularis Genome Project Consortium"/>
            <person name="Caler E."/>
            <person name="Hannick L.I."/>
            <person name="Bidwell S."/>
            <person name="Joardar V."/>
            <person name="Thiagarajan M."/>
            <person name="Amedeo P."/>
            <person name="Galinsky K.J."/>
            <person name="Schobel S."/>
            <person name="Inman J."/>
            <person name="Hostetler J."/>
            <person name="Miller J."/>
            <person name="Hammond M."/>
            <person name="Megy K."/>
            <person name="Lawson D."/>
            <person name="Kodira C."/>
            <person name="Sutton G."/>
            <person name="Meyer J."/>
            <person name="Hill C.A."/>
            <person name="Birren B."/>
            <person name="Nene V."/>
            <person name="Collins F."/>
            <person name="Alarcon-Chaidez F."/>
            <person name="Wikel S."/>
            <person name="Strausberg R."/>
        </authorList>
    </citation>
    <scope>NUCLEOTIDE SEQUENCE [LARGE SCALE GENOMIC DNA]</scope>
    <source>
        <strain evidence="13">Wikel</strain>
        <strain evidence="11">Wikel colony</strain>
    </source>
</reference>
<dbReference type="PRINTS" id="PR00878">
    <property type="entry name" value="CHOLNESTRASE"/>
</dbReference>
<dbReference type="STRING" id="6945.B7QEQ6"/>
<evidence type="ECO:0000256" key="7">
    <source>
        <dbReference type="ARBA" id="ARBA00048484"/>
    </source>
</evidence>
<evidence type="ECO:0000259" key="10">
    <source>
        <dbReference type="Pfam" id="PF00135"/>
    </source>
</evidence>
<evidence type="ECO:0000256" key="9">
    <source>
        <dbReference type="RuleBase" id="RU361235"/>
    </source>
</evidence>
<organism>
    <name type="scientific">Ixodes scapularis</name>
    <name type="common">Black-legged tick</name>
    <name type="synonym">Deer tick</name>
    <dbReference type="NCBI Taxonomy" id="6945"/>
    <lineage>
        <taxon>Eukaryota</taxon>
        <taxon>Metazoa</taxon>
        <taxon>Ecdysozoa</taxon>
        <taxon>Arthropoda</taxon>
        <taxon>Chelicerata</taxon>
        <taxon>Arachnida</taxon>
        <taxon>Acari</taxon>
        <taxon>Parasitiformes</taxon>
        <taxon>Ixodida</taxon>
        <taxon>Ixodoidea</taxon>
        <taxon>Ixodidae</taxon>
        <taxon>Ixodinae</taxon>
        <taxon>Ixodes</taxon>
    </lineage>
</organism>
<dbReference type="PANTHER" id="PTHR43918:SF4">
    <property type="entry name" value="CARBOXYLIC ESTER HYDROLASE"/>
    <property type="match status" value="1"/>
</dbReference>
<evidence type="ECO:0000313" key="13">
    <source>
        <dbReference type="Proteomes" id="UP000001555"/>
    </source>
</evidence>
<dbReference type="InterPro" id="IPR050654">
    <property type="entry name" value="AChE-related_enzymes"/>
</dbReference>
<dbReference type="HOGENOM" id="CLU_006586_13_0_1"/>
<dbReference type="EnsemblMetazoa" id="ISCW022252-RA">
    <property type="protein sequence ID" value="ISCW022252-PA"/>
    <property type="gene ID" value="ISCW022252"/>
</dbReference>
<dbReference type="PANTHER" id="PTHR43918">
    <property type="entry name" value="ACETYLCHOLINESTERASE"/>
    <property type="match status" value="1"/>
</dbReference>
<reference evidence="12" key="2">
    <citation type="submission" date="2020-05" db="UniProtKB">
        <authorList>
            <consortium name="EnsemblMetazoa"/>
        </authorList>
    </citation>
    <scope>IDENTIFICATION</scope>
    <source>
        <strain evidence="12">wikel</strain>
    </source>
</reference>
<dbReference type="EC" id="3.1.1.-" evidence="9"/>
<dbReference type="EMBL" id="ABJB010392643">
    <property type="status" value="NOT_ANNOTATED_CDS"/>
    <property type="molecule type" value="Genomic_DNA"/>
</dbReference>
<gene>
    <name evidence="11" type="ORF">IscW_ISCW022252</name>
</gene>
<dbReference type="GO" id="GO:0003990">
    <property type="term" value="F:acetylcholinesterase activity"/>
    <property type="evidence" value="ECO:0007669"/>
    <property type="project" value="UniProtKB-EC"/>
</dbReference>
<dbReference type="PROSITE" id="PS00941">
    <property type="entry name" value="CARBOXYLESTERASE_B_2"/>
    <property type="match status" value="1"/>
</dbReference>
<evidence type="ECO:0000256" key="5">
    <source>
        <dbReference type="ARBA" id="ARBA00023157"/>
    </source>
</evidence>
<dbReference type="InterPro" id="IPR019819">
    <property type="entry name" value="Carboxylesterase_B_CS"/>
</dbReference>